<reference evidence="2" key="1">
    <citation type="submission" date="2019-10" db="EMBL/GenBank/DDBJ databases">
        <title>Conservation and host-specific expression of non-tandemly repeated heterogenous ribosome RNA gene in arbuscular mycorrhizal fungi.</title>
        <authorList>
            <person name="Maeda T."/>
            <person name="Kobayashi Y."/>
            <person name="Nakagawa T."/>
            <person name="Ezawa T."/>
            <person name="Yamaguchi K."/>
            <person name="Bino T."/>
            <person name="Nishimoto Y."/>
            <person name="Shigenobu S."/>
            <person name="Kawaguchi M."/>
        </authorList>
    </citation>
    <scope>NUCLEOTIDE SEQUENCE</scope>
    <source>
        <strain evidence="2">HR1</strain>
    </source>
</reference>
<dbReference type="EMBL" id="BLAL01000252">
    <property type="protein sequence ID" value="GES96498.1"/>
    <property type="molecule type" value="Genomic_DNA"/>
</dbReference>
<feature type="compositionally biased region" description="Basic residues" evidence="1">
    <location>
        <begin position="36"/>
        <end position="45"/>
    </location>
</feature>
<feature type="compositionally biased region" description="Basic residues" evidence="1">
    <location>
        <begin position="69"/>
        <end position="82"/>
    </location>
</feature>
<dbReference type="Proteomes" id="UP000615446">
    <property type="component" value="Unassembled WGS sequence"/>
</dbReference>
<protein>
    <submittedName>
        <fullName evidence="2">Uncharacterized protein</fullName>
    </submittedName>
</protein>
<accession>A0A8H3QY76</accession>
<evidence type="ECO:0000256" key="1">
    <source>
        <dbReference type="SAM" id="MobiDB-lite"/>
    </source>
</evidence>
<gene>
    <name evidence="2" type="ORF">RCL2_002312700</name>
</gene>
<organism evidence="2 3">
    <name type="scientific">Rhizophagus clarus</name>
    <dbReference type="NCBI Taxonomy" id="94130"/>
    <lineage>
        <taxon>Eukaryota</taxon>
        <taxon>Fungi</taxon>
        <taxon>Fungi incertae sedis</taxon>
        <taxon>Mucoromycota</taxon>
        <taxon>Glomeromycotina</taxon>
        <taxon>Glomeromycetes</taxon>
        <taxon>Glomerales</taxon>
        <taxon>Glomeraceae</taxon>
        <taxon>Rhizophagus</taxon>
    </lineage>
</organism>
<name>A0A8H3QY76_9GLOM</name>
<sequence>MYFKYKDVEECRKTSFTFNHKEVMHIMDWTNSPSTNKHKQLKNSKKTSANILLKNHEKTSKPEKESKKTSKNPKKKDKKKKKSSSDKKRNKNMDLINKF</sequence>
<proteinExistence type="predicted"/>
<evidence type="ECO:0000313" key="3">
    <source>
        <dbReference type="Proteomes" id="UP000615446"/>
    </source>
</evidence>
<feature type="compositionally biased region" description="Basic and acidic residues" evidence="1">
    <location>
        <begin position="54"/>
        <end position="68"/>
    </location>
</feature>
<comment type="caution">
    <text evidence="2">The sequence shown here is derived from an EMBL/GenBank/DDBJ whole genome shotgun (WGS) entry which is preliminary data.</text>
</comment>
<dbReference type="AlphaFoldDB" id="A0A8H3QY76"/>
<evidence type="ECO:0000313" key="2">
    <source>
        <dbReference type="EMBL" id="GES96498.1"/>
    </source>
</evidence>
<feature type="region of interest" description="Disordered" evidence="1">
    <location>
        <begin position="29"/>
        <end position="99"/>
    </location>
</feature>